<evidence type="ECO:0000256" key="2">
    <source>
        <dbReference type="ARBA" id="ARBA00023012"/>
    </source>
</evidence>
<keyword evidence="5" id="KW-0804">Transcription</keyword>
<keyword evidence="4 7" id="KW-0238">DNA-binding</keyword>
<dbReference type="SMART" id="SM00862">
    <property type="entry name" value="Trans_reg_C"/>
    <property type="match status" value="1"/>
</dbReference>
<name>A0A0A0ES01_9GAMM</name>
<evidence type="ECO:0000256" key="1">
    <source>
        <dbReference type="ARBA" id="ARBA00022553"/>
    </source>
</evidence>
<dbReference type="CDD" id="cd19935">
    <property type="entry name" value="REC_OmpR_CusR-like"/>
    <property type="match status" value="1"/>
</dbReference>
<reference evidence="10 11" key="1">
    <citation type="submission" date="2013-08" db="EMBL/GenBank/DDBJ databases">
        <title>Genome sequencing of Lysobacter.</title>
        <authorList>
            <person name="Zhang S."/>
            <person name="Wang G."/>
        </authorList>
    </citation>
    <scope>NUCLEOTIDE SEQUENCE [LARGE SCALE GENOMIC DNA]</scope>
    <source>
        <strain evidence="10 11">Ko07</strain>
    </source>
</reference>
<dbReference type="Pfam" id="PF00072">
    <property type="entry name" value="Response_reg"/>
    <property type="match status" value="1"/>
</dbReference>
<dbReference type="PANTHER" id="PTHR48111">
    <property type="entry name" value="REGULATOR OF RPOS"/>
    <property type="match status" value="1"/>
</dbReference>
<dbReference type="Gene3D" id="1.10.10.10">
    <property type="entry name" value="Winged helix-like DNA-binding domain superfamily/Winged helix DNA-binding domain"/>
    <property type="match status" value="1"/>
</dbReference>
<evidence type="ECO:0000256" key="7">
    <source>
        <dbReference type="PROSITE-ProRule" id="PRU01091"/>
    </source>
</evidence>
<dbReference type="OrthoDB" id="9802426at2"/>
<dbReference type="PROSITE" id="PS51755">
    <property type="entry name" value="OMPR_PHOB"/>
    <property type="match status" value="1"/>
</dbReference>
<dbReference type="Gene3D" id="3.40.50.2300">
    <property type="match status" value="1"/>
</dbReference>
<feature type="domain" description="Response regulatory" evidence="8">
    <location>
        <begin position="2"/>
        <end position="116"/>
    </location>
</feature>
<dbReference type="Gene3D" id="6.10.250.690">
    <property type="match status" value="1"/>
</dbReference>
<dbReference type="eggNOG" id="COG0745">
    <property type="taxonomic scope" value="Bacteria"/>
</dbReference>
<gene>
    <name evidence="10" type="ORF">N792_01180</name>
</gene>
<dbReference type="GO" id="GO:0000976">
    <property type="term" value="F:transcription cis-regulatory region binding"/>
    <property type="evidence" value="ECO:0007669"/>
    <property type="project" value="TreeGrafter"/>
</dbReference>
<dbReference type="GO" id="GO:0032993">
    <property type="term" value="C:protein-DNA complex"/>
    <property type="evidence" value="ECO:0007669"/>
    <property type="project" value="TreeGrafter"/>
</dbReference>
<dbReference type="InterPro" id="IPR011006">
    <property type="entry name" value="CheY-like_superfamily"/>
</dbReference>
<dbReference type="EMBL" id="AVPS01000001">
    <property type="protein sequence ID" value="KGM52878.1"/>
    <property type="molecule type" value="Genomic_DNA"/>
</dbReference>
<protein>
    <submittedName>
        <fullName evidence="10">Transcriptional regulator</fullName>
    </submittedName>
</protein>
<dbReference type="STRING" id="1122185.N792_01180"/>
<keyword evidence="11" id="KW-1185">Reference proteome</keyword>
<organism evidence="10 11">
    <name type="scientific">Lysobacter concretionis Ko07 = DSM 16239</name>
    <dbReference type="NCBI Taxonomy" id="1122185"/>
    <lineage>
        <taxon>Bacteria</taxon>
        <taxon>Pseudomonadati</taxon>
        <taxon>Pseudomonadota</taxon>
        <taxon>Gammaproteobacteria</taxon>
        <taxon>Lysobacterales</taxon>
        <taxon>Lysobacteraceae</taxon>
        <taxon>Novilysobacter</taxon>
    </lineage>
</organism>
<evidence type="ECO:0000256" key="3">
    <source>
        <dbReference type="ARBA" id="ARBA00023015"/>
    </source>
</evidence>
<dbReference type="InterPro" id="IPR001789">
    <property type="entry name" value="Sig_transdc_resp-reg_receiver"/>
</dbReference>
<dbReference type="PANTHER" id="PTHR48111:SF1">
    <property type="entry name" value="TWO-COMPONENT RESPONSE REGULATOR ORR33"/>
    <property type="match status" value="1"/>
</dbReference>
<evidence type="ECO:0000313" key="10">
    <source>
        <dbReference type="EMBL" id="KGM52878.1"/>
    </source>
</evidence>
<dbReference type="SUPFAM" id="SSF52172">
    <property type="entry name" value="CheY-like"/>
    <property type="match status" value="1"/>
</dbReference>
<dbReference type="SMART" id="SM00448">
    <property type="entry name" value="REC"/>
    <property type="match status" value="1"/>
</dbReference>
<keyword evidence="2" id="KW-0902">Two-component regulatory system</keyword>
<evidence type="ECO:0000259" key="9">
    <source>
        <dbReference type="PROSITE" id="PS51755"/>
    </source>
</evidence>
<evidence type="ECO:0000259" key="8">
    <source>
        <dbReference type="PROSITE" id="PS50110"/>
    </source>
</evidence>
<keyword evidence="3" id="KW-0805">Transcription regulation</keyword>
<proteinExistence type="predicted"/>
<dbReference type="Proteomes" id="UP000030017">
    <property type="component" value="Unassembled WGS sequence"/>
</dbReference>
<dbReference type="InterPro" id="IPR001867">
    <property type="entry name" value="OmpR/PhoB-type_DNA-bd"/>
</dbReference>
<feature type="modified residue" description="4-aspartylphosphate" evidence="6">
    <location>
        <position position="51"/>
    </location>
</feature>
<dbReference type="GO" id="GO:0000156">
    <property type="term" value="F:phosphorelay response regulator activity"/>
    <property type="evidence" value="ECO:0007669"/>
    <property type="project" value="TreeGrafter"/>
</dbReference>
<feature type="DNA-binding region" description="OmpR/PhoB-type" evidence="7">
    <location>
        <begin position="124"/>
        <end position="221"/>
    </location>
</feature>
<evidence type="ECO:0000313" key="11">
    <source>
        <dbReference type="Proteomes" id="UP000030017"/>
    </source>
</evidence>
<evidence type="ECO:0000256" key="5">
    <source>
        <dbReference type="ARBA" id="ARBA00023163"/>
    </source>
</evidence>
<evidence type="ECO:0000256" key="4">
    <source>
        <dbReference type="ARBA" id="ARBA00023125"/>
    </source>
</evidence>
<dbReference type="RefSeq" id="WP_036191686.1">
    <property type="nucleotide sequence ID" value="NZ_AVPS01000001.1"/>
</dbReference>
<dbReference type="Pfam" id="PF00486">
    <property type="entry name" value="Trans_reg_C"/>
    <property type="match status" value="1"/>
</dbReference>
<dbReference type="FunFam" id="3.40.50.2300:FF:000002">
    <property type="entry name" value="DNA-binding response regulator PhoP"/>
    <property type="match status" value="1"/>
</dbReference>
<dbReference type="AlphaFoldDB" id="A0A0A0ES01"/>
<accession>A0A0A0ES01</accession>
<feature type="domain" description="OmpR/PhoB-type" evidence="9">
    <location>
        <begin position="124"/>
        <end position="221"/>
    </location>
</feature>
<sequence>MRILLVEDSQTLADALRNALVREGHACDHAADGEQALAWLRDHDPDLMVLDWMLPGRDGLSVLKEARAMGWQGAVLMLTARDQVGDRVAALDAGADDYLIKPFALDEMLARLRALARRPVDAIPSILAAGELELDPRSRVARWQGRNLELTPKEFALLELLLRHRGRVFSRTQIFDRLYDGGSHVSDKVVEVIVSTLRTKLAQAGIGDLIRTRRGFGYVFE</sequence>
<dbReference type="InterPro" id="IPR039420">
    <property type="entry name" value="WalR-like"/>
</dbReference>
<dbReference type="PROSITE" id="PS50110">
    <property type="entry name" value="RESPONSE_REGULATORY"/>
    <property type="match status" value="1"/>
</dbReference>
<keyword evidence="1 6" id="KW-0597">Phosphoprotein</keyword>
<dbReference type="InterPro" id="IPR036388">
    <property type="entry name" value="WH-like_DNA-bd_sf"/>
</dbReference>
<evidence type="ECO:0000256" key="6">
    <source>
        <dbReference type="PROSITE-ProRule" id="PRU00169"/>
    </source>
</evidence>
<dbReference type="GO" id="GO:0006355">
    <property type="term" value="P:regulation of DNA-templated transcription"/>
    <property type="evidence" value="ECO:0007669"/>
    <property type="project" value="InterPro"/>
</dbReference>
<dbReference type="GO" id="GO:0005829">
    <property type="term" value="C:cytosol"/>
    <property type="evidence" value="ECO:0007669"/>
    <property type="project" value="TreeGrafter"/>
</dbReference>
<dbReference type="CDD" id="cd00383">
    <property type="entry name" value="trans_reg_C"/>
    <property type="match status" value="1"/>
</dbReference>
<comment type="caution">
    <text evidence="10">The sequence shown here is derived from an EMBL/GenBank/DDBJ whole genome shotgun (WGS) entry which is preliminary data.</text>
</comment>